<dbReference type="EMBL" id="CP126970">
    <property type="protein sequence ID" value="WIM69513.1"/>
    <property type="molecule type" value="Genomic_DNA"/>
</dbReference>
<gene>
    <name evidence="2" type="ORF">QP029_09665</name>
</gene>
<reference evidence="2 3" key="1">
    <citation type="submission" date="2023-05" db="EMBL/GenBank/DDBJ databases">
        <title>Corynebacterium suedekumii sp. nov. and Corynebacterium breve sp. nov. isolated from raw cow's milk.</title>
        <authorList>
            <person name="Baer M.K."/>
            <person name="Mehl L."/>
            <person name="Hellmuth R."/>
            <person name="Marke G."/>
            <person name="Lipski A."/>
        </authorList>
    </citation>
    <scope>NUCLEOTIDE SEQUENCE [LARGE SCALE GENOMIC DNA]</scope>
    <source>
        <strain evidence="2 3">LM112</strain>
    </source>
</reference>
<sequence length="301" mass="32189">MSEVSLTDVSLRARGRWHTHVAAVLGLWLLIGVGIVIAGALGAPVSWWVSVHSFTLGVVATAILVYSTHFTEALTRTAGDDRRGVMARVALIQSGLILLIVGRAGYDWGALADFAATLVIWAFLWHMAVVYSHLRRSLAGTFAVTVPFYLAAAGFLVVAGIMGNVAGRGVGSYADLIAAHSRAAVWGFTWLTILGTVITLLPTLTGTRISATARRRCTVALIIHCLALVGVIVAQSLGHSGWAGLIQLLIVVAALLILQPVLAAVVGGTPRLVDRRRERHRGTVVDGRGVRRRRGEHHRRC</sequence>
<name>A0ABY8VMS7_9CORY</name>
<feature type="transmembrane region" description="Helical" evidence="1">
    <location>
        <begin position="217"/>
        <end position="238"/>
    </location>
</feature>
<proteinExistence type="predicted"/>
<evidence type="ECO:0008006" key="4">
    <source>
        <dbReference type="Google" id="ProtNLM"/>
    </source>
</evidence>
<evidence type="ECO:0000256" key="1">
    <source>
        <dbReference type="SAM" id="Phobius"/>
    </source>
</evidence>
<accession>A0ABY8VMS7</accession>
<keyword evidence="1" id="KW-0812">Transmembrane</keyword>
<dbReference type="Proteomes" id="UP001238805">
    <property type="component" value="Chromosome"/>
</dbReference>
<protein>
    <recommendedName>
        <fullName evidence="4">Beta-carotene 15,15'-monooxygenase</fullName>
    </recommendedName>
</protein>
<feature type="transmembrane region" description="Helical" evidence="1">
    <location>
        <begin position="21"/>
        <end position="41"/>
    </location>
</feature>
<keyword evidence="3" id="KW-1185">Reference proteome</keyword>
<keyword evidence="1" id="KW-1133">Transmembrane helix</keyword>
<evidence type="ECO:0000313" key="2">
    <source>
        <dbReference type="EMBL" id="WIM69513.1"/>
    </source>
</evidence>
<feature type="transmembrane region" description="Helical" evidence="1">
    <location>
        <begin position="112"/>
        <end position="131"/>
    </location>
</feature>
<feature type="transmembrane region" description="Helical" evidence="1">
    <location>
        <begin position="87"/>
        <end position="106"/>
    </location>
</feature>
<keyword evidence="1" id="KW-0472">Membrane</keyword>
<feature type="transmembrane region" description="Helical" evidence="1">
    <location>
        <begin position="138"/>
        <end position="163"/>
    </location>
</feature>
<organism evidence="2 3">
    <name type="scientific">Corynebacterium suedekumii</name>
    <dbReference type="NCBI Taxonomy" id="3049801"/>
    <lineage>
        <taxon>Bacteria</taxon>
        <taxon>Bacillati</taxon>
        <taxon>Actinomycetota</taxon>
        <taxon>Actinomycetes</taxon>
        <taxon>Mycobacteriales</taxon>
        <taxon>Corynebacteriaceae</taxon>
        <taxon>Corynebacterium</taxon>
    </lineage>
</organism>
<dbReference type="RefSeq" id="WP_284874107.1">
    <property type="nucleotide sequence ID" value="NZ_CP126970.1"/>
</dbReference>
<feature type="transmembrane region" description="Helical" evidence="1">
    <location>
        <begin position="47"/>
        <end position="66"/>
    </location>
</feature>
<feature type="transmembrane region" description="Helical" evidence="1">
    <location>
        <begin position="244"/>
        <end position="267"/>
    </location>
</feature>
<feature type="transmembrane region" description="Helical" evidence="1">
    <location>
        <begin position="183"/>
        <end position="205"/>
    </location>
</feature>
<evidence type="ECO:0000313" key="3">
    <source>
        <dbReference type="Proteomes" id="UP001238805"/>
    </source>
</evidence>